<accession>A0ABQ8FPJ8</accession>
<feature type="region of interest" description="Disordered" evidence="1">
    <location>
        <begin position="441"/>
        <end position="518"/>
    </location>
</feature>
<proteinExistence type="predicted"/>
<feature type="region of interest" description="Disordered" evidence="1">
    <location>
        <begin position="98"/>
        <end position="135"/>
    </location>
</feature>
<gene>
    <name evidence="2" type="ORF">B0J12DRAFT_86032</name>
</gene>
<keyword evidence="3" id="KW-1185">Reference proteome</keyword>
<feature type="compositionally biased region" description="Low complexity" evidence="1">
    <location>
        <begin position="496"/>
        <end position="505"/>
    </location>
</feature>
<organism evidence="2 3">
    <name type="scientific">Macrophomina phaseolina</name>
    <dbReference type="NCBI Taxonomy" id="35725"/>
    <lineage>
        <taxon>Eukaryota</taxon>
        <taxon>Fungi</taxon>
        <taxon>Dikarya</taxon>
        <taxon>Ascomycota</taxon>
        <taxon>Pezizomycotina</taxon>
        <taxon>Dothideomycetes</taxon>
        <taxon>Dothideomycetes incertae sedis</taxon>
        <taxon>Botryosphaeriales</taxon>
        <taxon>Botryosphaeriaceae</taxon>
        <taxon>Macrophomina</taxon>
    </lineage>
</organism>
<name>A0ABQ8FPJ8_9PEZI</name>
<reference evidence="2 3" key="1">
    <citation type="journal article" date="2021" name="Nat. Commun.">
        <title>Genetic determinants of endophytism in the Arabidopsis root mycobiome.</title>
        <authorList>
            <person name="Mesny F."/>
            <person name="Miyauchi S."/>
            <person name="Thiergart T."/>
            <person name="Pickel B."/>
            <person name="Atanasova L."/>
            <person name="Karlsson M."/>
            <person name="Huettel B."/>
            <person name="Barry K.W."/>
            <person name="Haridas S."/>
            <person name="Chen C."/>
            <person name="Bauer D."/>
            <person name="Andreopoulos W."/>
            <person name="Pangilinan J."/>
            <person name="LaButti K."/>
            <person name="Riley R."/>
            <person name="Lipzen A."/>
            <person name="Clum A."/>
            <person name="Drula E."/>
            <person name="Henrissat B."/>
            <person name="Kohler A."/>
            <person name="Grigoriev I.V."/>
            <person name="Martin F.M."/>
            <person name="Hacquard S."/>
        </authorList>
    </citation>
    <scope>NUCLEOTIDE SEQUENCE [LARGE SCALE GENOMIC DNA]</scope>
    <source>
        <strain evidence="2 3">MPI-SDFR-AT-0080</strain>
    </source>
</reference>
<evidence type="ECO:0000313" key="2">
    <source>
        <dbReference type="EMBL" id="KAH7007813.1"/>
    </source>
</evidence>
<evidence type="ECO:0000256" key="1">
    <source>
        <dbReference type="SAM" id="MobiDB-lite"/>
    </source>
</evidence>
<protein>
    <submittedName>
        <fullName evidence="2">Uncharacterized protein</fullName>
    </submittedName>
</protein>
<comment type="caution">
    <text evidence="2">The sequence shown here is derived from an EMBL/GenBank/DDBJ whole genome shotgun (WGS) entry which is preliminary data.</text>
</comment>
<sequence>MREAQGDVWLGVRARKLEQGRRSARFYWRDADRAAGQWRRRDGAGGRGKIDQGFGAAAFGRRTSGSGAFGQVDWTRAKASHTSRAVYLRHSGCAGLSGHGQVPKRGVSASAAHTAPPQSAGPPPSTPITGRSALTGGVPQAAGLHLSQLRLLHADEAEAALQLKTPCSPPRPRTSSHPRPLSLAAVCSVSILMASTMGARTLPSVAVALWVMVMVNQLRSLSYTRRAFSHQREPSLSGEARRCDKRIAKRICQRHSEGADVKLQNHAHEVDAKFSSDASHEVMAVLGGTIARLQGLQLRGLPTLETLAADLQRARRALKQALIQAGGVLEWRARGAHHRRRRLEQRASSFAVFPGSVRPLSTTWPWTIRPALAVLWGVCWQFYASGSFGSTGGDGGLALADAGSAGRVRAARLEWQLDLGWQGPRDGAYLAFGREAVATTLAQGHGQEERAEAEGPALDVRCNSNPPPPPPRRATSCATSRHVAFQDTPPQPGRNPRPQGSRGSGALPGLPPRRSAAAEPCRPFICQRVVAQRVARSRSSPSLPQVPIKHRHLRVHLPSAACPRVQPPTTLRQHCSRLVSAPAARPKSFPAPRA</sequence>
<evidence type="ECO:0000313" key="3">
    <source>
        <dbReference type="Proteomes" id="UP000774617"/>
    </source>
</evidence>
<dbReference type="EMBL" id="JAGTJR010000126">
    <property type="protein sequence ID" value="KAH7007813.1"/>
    <property type="molecule type" value="Genomic_DNA"/>
</dbReference>
<dbReference type="Proteomes" id="UP000774617">
    <property type="component" value="Unassembled WGS sequence"/>
</dbReference>